<dbReference type="NCBIfam" id="NF002490">
    <property type="entry name" value="PRK01777.1"/>
    <property type="match status" value="1"/>
</dbReference>
<dbReference type="RefSeq" id="WP_184424165.1">
    <property type="nucleotide sequence ID" value="NZ_AP027362.1"/>
</dbReference>
<reference evidence="4 5" key="1">
    <citation type="submission" date="2020-08" db="EMBL/GenBank/DDBJ databases">
        <title>Genomic Encyclopedia of Type Strains, Phase IV (KMG-IV): sequencing the most valuable type-strain genomes for metagenomic binning, comparative biology and taxonomic classification.</title>
        <authorList>
            <person name="Goeker M."/>
        </authorList>
    </citation>
    <scope>NUCLEOTIDE SEQUENCE [LARGE SCALE GENOMIC DNA]</scope>
    <source>
        <strain evidence="4 5">DSM 26287</strain>
    </source>
</reference>
<sequence>MTTKKIDTQTEQGNQIQVEVVYGVPHKQEIITISVKQGTTIAQAIDLSGIKSIFKEIDLTKHNVGIWNRSAKLTDVVNDLDRIEIYRPLIADPKEVRKRRAEKAKLEGRADKVTGGRVDPRRGKSD</sequence>
<evidence type="ECO:0000313" key="4">
    <source>
        <dbReference type="EMBL" id="MBB6543375.1"/>
    </source>
</evidence>
<dbReference type="SUPFAM" id="SSF54285">
    <property type="entry name" value="MoaD/ThiS"/>
    <property type="match status" value="1"/>
</dbReference>
<organism evidence="4 5">
    <name type="scientific">Thalassotalea piscium</name>
    <dbReference type="NCBI Taxonomy" id="1230533"/>
    <lineage>
        <taxon>Bacteria</taxon>
        <taxon>Pseudomonadati</taxon>
        <taxon>Pseudomonadota</taxon>
        <taxon>Gammaproteobacteria</taxon>
        <taxon>Alteromonadales</taxon>
        <taxon>Colwelliaceae</taxon>
        <taxon>Thalassotalea</taxon>
    </lineage>
</organism>
<protein>
    <recommendedName>
        <fullName evidence="2">UPF0125 protein HNQ55_001890</fullName>
    </recommendedName>
</protein>
<dbReference type="InterPro" id="IPR016155">
    <property type="entry name" value="Mopterin_synth/thiamin_S_b"/>
</dbReference>
<feature type="compositionally biased region" description="Basic and acidic residues" evidence="3">
    <location>
        <begin position="103"/>
        <end position="126"/>
    </location>
</feature>
<comment type="caution">
    <text evidence="4">The sequence shown here is derived from an EMBL/GenBank/DDBJ whole genome shotgun (WGS) entry which is preliminary data.</text>
</comment>
<dbReference type="PANTHER" id="PTHR37483">
    <property type="entry name" value="UPF0125 PROTEIN RATB"/>
    <property type="match status" value="1"/>
</dbReference>
<comment type="similarity">
    <text evidence="1 2">Belongs to the UPF0125 (RnfH) family.</text>
</comment>
<proteinExistence type="inferred from homology"/>
<dbReference type="Pfam" id="PF03658">
    <property type="entry name" value="Ub-RnfH"/>
    <property type="match status" value="1"/>
</dbReference>
<gene>
    <name evidence="4" type="ORF">HNQ55_001890</name>
</gene>
<dbReference type="Gene3D" id="3.10.20.280">
    <property type="entry name" value="RnfH-like"/>
    <property type="match status" value="1"/>
</dbReference>
<dbReference type="Proteomes" id="UP000537141">
    <property type="component" value="Unassembled WGS sequence"/>
</dbReference>
<feature type="region of interest" description="Disordered" evidence="3">
    <location>
        <begin position="101"/>
        <end position="126"/>
    </location>
</feature>
<dbReference type="AlphaFoldDB" id="A0A7X0TTR8"/>
<dbReference type="InterPro" id="IPR005346">
    <property type="entry name" value="RnfH"/>
</dbReference>
<dbReference type="InterPro" id="IPR037021">
    <property type="entry name" value="RnfH_sf"/>
</dbReference>
<dbReference type="PANTHER" id="PTHR37483:SF1">
    <property type="entry name" value="UPF0125 PROTEIN RATB"/>
    <property type="match status" value="1"/>
</dbReference>
<evidence type="ECO:0000256" key="3">
    <source>
        <dbReference type="SAM" id="MobiDB-lite"/>
    </source>
</evidence>
<keyword evidence="5" id="KW-1185">Reference proteome</keyword>
<dbReference type="EMBL" id="JACHHU010000013">
    <property type="protein sequence ID" value="MBB6543375.1"/>
    <property type="molecule type" value="Genomic_DNA"/>
</dbReference>
<evidence type="ECO:0000256" key="1">
    <source>
        <dbReference type="ARBA" id="ARBA00010645"/>
    </source>
</evidence>
<accession>A0A7X0TTR8</accession>
<dbReference type="HAMAP" id="MF_00460">
    <property type="entry name" value="UPF0125_RnfH"/>
    <property type="match status" value="1"/>
</dbReference>
<evidence type="ECO:0000256" key="2">
    <source>
        <dbReference type="HAMAP-Rule" id="MF_00460"/>
    </source>
</evidence>
<name>A0A7X0TTR8_9GAMM</name>
<evidence type="ECO:0000313" key="5">
    <source>
        <dbReference type="Proteomes" id="UP000537141"/>
    </source>
</evidence>